<organism evidence="2 3">
    <name type="scientific">Uliginosibacterium flavum</name>
    <dbReference type="NCBI Taxonomy" id="1396831"/>
    <lineage>
        <taxon>Bacteria</taxon>
        <taxon>Pseudomonadati</taxon>
        <taxon>Pseudomonadota</taxon>
        <taxon>Betaproteobacteria</taxon>
        <taxon>Rhodocyclales</taxon>
        <taxon>Zoogloeaceae</taxon>
        <taxon>Uliginosibacterium</taxon>
    </lineage>
</organism>
<evidence type="ECO:0000313" key="3">
    <source>
        <dbReference type="Proteomes" id="UP001549691"/>
    </source>
</evidence>
<keyword evidence="1" id="KW-1133">Transmembrane helix</keyword>
<feature type="transmembrane region" description="Helical" evidence="1">
    <location>
        <begin position="66"/>
        <end position="84"/>
    </location>
</feature>
<dbReference type="Proteomes" id="UP001549691">
    <property type="component" value="Unassembled WGS sequence"/>
</dbReference>
<feature type="transmembrane region" description="Helical" evidence="1">
    <location>
        <begin position="96"/>
        <end position="114"/>
    </location>
</feature>
<gene>
    <name evidence="2" type="ORF">ABXR19_02650</name>
</gene>
<name>A0ABV2TGL9_9RHOO</name>
<dbReference type="EMBL" id="JBEWZI010000002">
    <property type="protein sequence ID" value="MET7013073.1"/>
    <property type="molecule type" value="Genomic_DNA"/>
</dbReference>
<evidence type="ECO:0000313" key="2">
    <source>
        <dbReference type="EMBL" id="MET7013073.1"/>
    </source>
</evidence>
<comment type="caution">
    <text evidence="2">The sequence shown here is derived from an EMBL/GenBank/DDBJ whole genome shotgun (WGS) entry which is preliminary data.</text>
</comment>
<evidence type="ECO:0000256" key="1">
    <source>
        <dbReference type="SAM" id="Phobius"/>
    </source>
</evidence>
<feature type="transmembrane region" description="Helical" evidence="1">
    <location>
        <begin position="142"/>
        <end position="160"/>
    </location>
</feature>
<dbReference type="RefSeq" id="WP_354599533.1">
    <property type="nucleotide sequence ID" value="NZ_JBEWZI010000002.1"/>
</dbReference>
<keyword evidence="3" id="KW-1185">Reference proteome</keyword>
<protein>
    <submittedName>
        <fullName evidence="2">Uncharacterized protein</fullName>
    </submittedName>
</protein>
<accession>A0ABV2TGL9</accession>
<keyword evidence="1" id="KW-0472">Membrane</keyword>
<sequence>MSAEVPRNGRALLLTLVWVALLALFFAEVEIQIEGAAGWAANLPTWRIEQHWLLDIFWGGRPMTGYHAWVFSFMALIFHFPLFFFAHWSWRAEARVIACIQIFWIIEDFLWFVLNPAYGWANFNPAHVPWHKHWLAGAPTDYWTFLGTGAVLLALSCWPVRATKAGRG</sequence>
<reference evidence="2 3" key="1">
    <citation type="submission" date="2024-07" db="EMBL/GenBank/DDBJ databases">
        <title>Uliginosibacterium flavum JJ3220;KACC:17644.</title>
        <authorList>
            <person name="Kim M.K."/>
        </authorList>
    </citation>
    <scope>NUCLEOTIDE SEQUENCE [LARGE SCALE GENOMIC DNA]</scope>
    <source>
        <strain evidence="2 3">KACC:17644</strain>
    </source>
</reference>
<proteinExistence type="predicted"/>
<keyword evidence="1" id="KW-0812">Transmembrane</keyword>